<gene>
    <name evidence="2" type="ORF">ERJ67_08970</name>
</gene>
<feature type="compositionally biased region" description="Low complexity" evidence="1">
    <location>
        <begin position="107"/>
        <end position="122"/>
    </location>
</feature>
<dbReference type="Proteomes" id="UP000317990">
    <property type="component" value="Unassembled WGS sequence"/>
</dbReference>
<dbReference type="Pfam" id="PF11360">
    <property type="entry name" value="DUF3110"/>
    <property type="match status" value="1"/>
</dbReference>
<dbReference type="AlphaFoldDB" id="A0A524RLA5"/>
<organism evidence="2 3">
    <name type="scientific">Aphanocapsa feldmannii 277cV</name>
    <dbReference type="NCBI Taxonomy" id="2507553"/>
    <lineage>
        <taxon>Bacteria</taxon>
        <taxon>Bacillati</taxon>
        <taxon>Cyanobacteriota</taxon>
        <taxon>Cyanophyceae</taxon>
        <taxon>Oscillatoriophycideae</taxon>
        <taxon>Chroococcales</taxon>
        <taxon>Microcystaceae</taxon>
        <taxon>Aphanocapsa</taxon>
    </lineage>
</organism>
<evidence type="ECO:0000313" key="2">
    <source>
        <dbReference type="EMBL" id="TGG90851.1"/>
    </source>
</evidence>
<name>A0A524RLA5_9CHRO</name>
<sequence length="155" mass="16735">MRVYVLLFDAGSASEGIHSLDFGGHTVVLLFEEADDAERYAGLLEAQDFPVPSVEAIEREEVEAFCRQAGYQWRLVPSGFVPESREDRLLLSPPQRNLDTAGWQDKALPSAATAGSAPTTASDNSEASGDAGGETSAAPEDPAIEEFRRHLETLL</sequence>
<reference evidence="2 3" key="1">
    <citation type="journal article" date="2019" name="mSystems">
        <title>Life at home and on the roam: Genomic adaptions reflect the dual lifestyle of an intracellular, facultative symbiont.</title>
        <authorList>
            <person name="Burgsdorf I."/>
        </authorList>
    </citation>
    <scope>NUCLEOTIDE SEQUENCE [LARGE SCALE GENOMIC DNA]</scope>
    <source>
        <strain evidence="2">277cV</strain>
    </source>
</reference>
<comment type="caution">
    <text evidence="2">The sequence shown here is derived from an EMBL/GenBank/DDBJ whole genome shotgun (WGS) entry which is preliminary data.</text>
</comment>
<protein>
    <submittedName>
        <fullName evidence="2">DUF3110 domain-containing protein</fullName>
    </submittedName>
</protein>
<proteinExistence type="predicted"/>
<dbReference type="EMBL" id="SRMO01000084">
    <property type="protein sequence ID" value="TGG90851.1"/>
    <property type="molecule type" value="Genomic_DNA"/>
</dbReference>
<evidence type="ECO:0000256" key="1">
    <source>
        <dbReference type="SAM" id="MobiDB-lite"/>
    </source>
</evidence>
<feature type="region of interest" description="Disordered" evidence="1">
    <location>
        <begin position="91"/>
        <end position="144"/>
    </location>
</feature>
<dbReference type="InterPro" id="IPR021503">
    <property type="entry name" value="DUF3110"/>
</dbReference>
<accession>A0A524RLA5</accession>
<evidence type="ECO:0000313" key="3">
    <source>
        <dbReference type="Proteomes" id="UP000317990"/>
    </source>
</evidence>